<dbReference type="Proteomes" id="UP000298347">
    <property type="component" value="Unassembled WGS sequence"/>
</dbReference>
<keyword evidence="3" id="KW-1185">Reference proteome</keyword>
<feature type="domain" description="Bro-N" evidence="1">
    <location>
        <begin position="3"/>
        <end position="111"/>
    </location>
</feature>
<accession>A0A4Z0GK36</accession>
<reference evidence="2 3" key="1">
    <citation type="journal article" date="2015" name="Int. J. Syst. Evol. Microbiol.">
        <title>Sporolactobacillus shoreae sp. nov. and Sporolactobacillus spathodeae sp. nov., two spore-forming lactic acid bacteria isolated from tree barks in Thailand.</title>
        <authorList>
            <person name="Thamacharoensuk T."/>
            <person name="Kitahara M."/>
            <person name="Ohkuma M."/>
            <person name="Thongchul N."/>
            <person name="Tanasupawat S."/>
        </authorList>
    </citation>
    <scope>NUCLEOTIDE SEQUENCE [LARGE SCALE GENOMIC DNA]</scope>
    <source>
        <strain evidence="2 3">BK92</strain>
    </source>
</reference>
<evidence type="ECO:0000313" key="2">
    <source>
        <dbReference type="EMBL" id="TGA96716.1"/>
    </source>
</evidence>
<gene>
    <name evidence="2" type="ORF">E4665_14365</name>
</gene>
<dbReference type="RefSeq" id="WP_135349484.1">
    <property type="nucleotide sequence ID" value="NZ_SRJD01000020.1"/>
</dbReference>
<dbReference type="InterPro" id="IPR003497">
    <property type="entry name" value="BRO_N_domain"/>
</dbReference>
<dbReference type="PANTHER" id="PTHR36180">
    <property type="entry name" value="DNA-BINDING PROTEIN-RELATED-RELATED"/>
    <property type="match status" value="1"/>
</dbReference>
<name>A0A4Z0GK36_9BACL</name>
<dbReference type="OrthoDB" id="9812611at2"/>
<comment type="caution">
    <text evidence="2">The sequence shown here is derived from an EMBL/GenBank/DDBJ whole genome shotgun (WGS) entry which is preliminary data.</text>
</comment>
<dbReference type="Pfam" id="PF02498">
    <property type="entry name" value="Bro-N"/>
    <property type="match status" value="1"/>
</dbReference>
<dbReference type="EMBL" id="SRJD01000020">
    <property type="protein sequence ID" value="TGA96716.1"/>
    <property type="molecule type" value="Genomic_DNA"/>
</dbReference>
<sequence length="252" mass="28212">MPKTENQVKIFENSDFGKLPVIVVNDKPQFGATESAEMLGYAKPLNAIAQHCKEDGSSFQGVIDSLGRTQKKKFISEGNLYRLITHSHLPAAEKFESWVFDEVLPAIRKTGSYATKKDDPDLSTIRAKEADAKLMNARARLGRQYHKMLSEYNDVLSPIAKQALISLEVNTLAGKDLLPEPNSEPKGYSAEDLGKLVGWSKQKVGKFANDNDLKKEENGKWLMSKSQYGPKQVTTFVYNENGRQKFLELVRG</sequence>
<protein>
    <submittedName>
        <fullName evidence="2">Toxin Bro</fullName>
    </submittedName>
</protein>
<evidence type="ECO:0000259" key="1">
    <source>
        <dbReference type="PROSITE" id="PS51750"/>
    </source>
</evidence>
<dbReference type="SMART" id="SM01040">
    <property type="entry name" value="Bro-N"/>
    <property type="match status" value="1"/>
</dbReference>
<dbReference type="PROSITE" id="PS51750">
    <property type="entry name" value="BRO_N"/>
    <property type="match status" value="1"/>
</dbReference>
<dbReference type="AlphaFoldDB" id="A0A4Z0GK36"/>
<dbReference type="PANTHER" id="PTHR36180:SF2">
    <property type="entry name" value="BRO FAMILY PROTEIN"/>
    <property type="match status" value="1"/>
</dbReference>
<organism evidence="2 3">
    <name type="scientific">Sporolactobacillus shoreae</name>
    <dbReference type="NCBI Taxonomy" id="1465501"/>
    <lineage>
        <taxon>Bacteria</taxon>
        <taxon>Bacillati</taxon>
        <taxon>Bacillota</taxon>
        <taxon>Bacilli</taxon>
        <taxon>Bacillales</taxon>
        <taxon>Sporolactobacillaceae</taxon>
        <taxon>Sporolactobacillus</taxon>
    </lineage>
</organism>
<proteinExistence type="predicted"/>
<evidence type="ECO:0000313" key="3">
    <source>
        <dbReference type="Proteomes" id="UP000298347"/>
    </source>
</evidence>